<evidence type="ECO:0000256" key="1">
    <source>
        <dbReference type="ARBA" id="ARBA00005854"/>
    </source>
</evidence>
<dbReference type="FunFam" id="3.40.50.720:FF:000203">
    <property type="entry name" value="D-3-phosphoglycerate dehydrogenase (SerA)"/>
    <property type="match status" value="1"/>
</dbReference>
<dbReference type="GO" id="GO:0051287">
    <property type="term" value="F:NAD binding"/>
    <property type="evidence" value="ECO:0007669"/>
    <property type="project" value="InterPro"/>
</dbReference>
<dbReference type="SUPFAM" id="SSF51735">
    <property type="entry name" value="NAD(P)-binding Rossmann-fold domains"/>
    <property type="match status" value="1"/>
</dbReference>
<dbReference type="InterPro" id="IPR050223">
    <property type="entry name" value="D-isomer_2-hydroxyacid_DH"/>
</dbReference>
<dbReference type="InterPro" id="IPR036291">
    <property type="entry name" value="NAD(P)-bd_dom_sf"/>
</dbReference>
<dbReference type="PANTHER" id="PTHR10996">
    <property type="entry name" value="2-HYDROXYACID DEHYDROGENASE-RELATED"/>
    <property type="match status" value="1"/>
</dbReference>
<gene>
    <name evidence="7" type="ORF">BTUL_0054g00510</name>
</gene>
<dbReference type="GO" id="GO:0005829">
    <property type="term" value="C:cytosol"/>
    <property type="evidence" value="ECO:0007669"/>
    <property type="project" value="TreeGrafter"/>
</dbReference>
<evidence type="ECO:0000259" key="6">
    <source>
        <dbReference type="Pfam" id="PF02826"/>
    </source>
</evidence>
<keyword evidence="3" id="KW-0520">NAD</keyword>
<dbReference type="PANTHER" id="PTHR10996:SF257">
    <property type="entry name" value="GLYOXYLATE REDUCTASE 1"/>
    <property type="match status" value="1"/>
</dbReference>
<reference evidence="7 8" key="1">
    <citation type="submission" date="2017-12" db="EMBL/GenBank/DDBJ databases">
        <title>Comparative genomics of Botrytis spp.</title>
        <authorList>
            <person name="Valero-Jimenez C.A."/>
            <person name="Tapia P."/>
            <person name="Veloso J."/>
            <person name="Silva-Moreno E."/>
            <person name="Staats M."/>
            <person name="Valdes J.H."/>
            <person name="Van Kan J.A.L."/>
        </authorList>
    </citation>
    <scope>NUCLEOTIDE SEQUENCE [LARGE SCALE GENOMIC DNA]</scope>
    <source>
        <strain evidence="7 8">Bt9001</strain>
    </source>
</reference>
<dbReference type="InterPro" id="IPR029753">
    <property type="entry name" value="D-isomer_DH_CS"/>
</dbReference>
<evidence type="ECO:0000313" key="8">
    <source>
        <dbReference type="Proteomes" id="UP000297777"/>
    </source>
</evidence>
<dbReference type="AlphaFoldDB" id="A0A4Z1ESI4"/>
<comment type="caution">
    <text evidence="7">The sequence shown here is derived from an EMBL/GenBank/DDBJ whole genome shotgun (WGS) entry which is preliminary data.</text>
</comment>
<evidence type="ECO:0000256" key="2">
    <source>
        <dbReference type="ARBA" id="ARBA00023002"/>
    </source>
</evidence>
<evidence type="ECO:0000256" key="4">
    <source>
        <dbReference type="RuleBase" id="RU003719"/>
    </source>
</evidence>
<dbReference type="CDD" id="cd12168">
    <property type="entry name" value="Mand_dh_like"/>
    <property type="match status" value="1"/>
</dbReference>
<dbReference type="Gene3D" id="3.40.50.720">
    <property type="entry name" value="NAD(P)-binding Rossmann-like Domain"/>
    <property type="match status" value="2"/>
</dbReference>
<dbReference type="EMBL" id="PQXH01000054">
    <property type="protein sequence ID" value="TGO14399.1"/>
    <property type="molecule type" value="Genomic_DNA"/>
</dbReference>
<evidence type="ECO:0000313" key="7">
    <source>
        <dbReference type="EMBL" id="TGO14399.1"/>
    </source>
</evidence>
<protein>
    <recommendedName>
        <fullName evidence="9">D-isomer specific 2-hydroxyacid dehydrogenase NAD-binding domain-containing protein</fullName>
    </recommendedName>
</protein>
<dbReference type="Proteomes" id="UP000297777">
    <property type="component" value="Unassembled WGS sequence"/>
</dbReference>
<accession>A0A4Z1ESI4</accession>
<evidence type="ECO:0008006" key="9">
    <source>
        <dbReference type="Google" id="ProtNLM"/>
    </source>
</evidence>
<evidence type="ECO:0000259" key="5">
    <source>
        <dbReference type="Pfam" id="PF00389"/>
    </source>
</evidence>
<dbReference type="SUPFAM" id="SSF52283">
    <property type="entry name" value="Formate/glycerate dehydrogenase catalytic domain-like"/>
    <property type="match status" value="1"/>
</dbReference>
<dbReference type="InterPro" id="IPR006139">
    <property type="entry name" value="D-isomer_2_OHA_DH_cat_dom"/>
</dbReference>
<dbReference type="GO" id="GO:0030267">
    <property type="term" value="F:glyoxylate reductase (NADPH) activity"/>
    <property type="evidence" value="ECO:0007669"/>
    <property type="project" value="TreeGrafter"/>
</dbReference>
<dbReference type="OrthoDB" id="9991913at2759"/>
<organism evidence="7 8">
    <name type="scientific">Botrytis tulipae</name>
    <dbReference type="NCBI Taxonomy" id="87230"/>
    <lineage>
        <taxon>Eukaryota</taxon>
        <taxon>Fungi</taxon>
        <taxon>Dikarya</taxon>
        <taxon>Ascomycota</taxon>
        <taxon>Pezizomycotina</taxon>
        <taxon>Leotiomycetes</taxon>
        <taxon>Helotiales</taxon>
        <taxon>Sclerotiniaceae</taxon>
        <taxon>Botrytis</taxon>
    </lineage>
</organism>
<proteinExistence type="inferred from homology"/>
<comment type="similarity">
    <text evidence="1 4">Belongs to the D-isomer specific 2-hydroxyacid dehydrogenase family.</text>
</comment>
<evidence type="ECO:0000256" key="3">
    <source>
        <dbReference type="ARBA" id="ARBA00023027"/>
    </source>
</evidence>
<dbReference type="PROSITE" id="PS00065">
    <property type="entry name" value="D_2_HYDROXYACID_DH_1"/>
    <property type="match status" value="1"/>
</dbReference>
<dbReference type="Pfam" id="PF02826">
    <property type="entry name" value="2-Hacid_dh_C"/>
    <property type="match status" value="1"/>
</dbReference>
<dbReference type="GO" id="GO:0016618">
    <property type="term" value="F:hydroxypyruvate reductase [NAD(P)H] activity"/>
    <property type="evidence" value="ECO:0007669"/>
    <property type="project" value="TreeGrafter"/>
</dbReference>
<dbReference type="Pfam" id="PF00389">
    <property type="entry name" value="2-Hacid_dh"/>
    <property type="match status" value="1"/>
</dbReference>
<keyword evidence="8" id="KW-1185">Reference proteome</keyword>
<keyword evidence="2 4" id="KW-0560">Oxidoreductase</keyword>
<dbReference type="PROSITE" id="PS00671">
    <property type="entry name" value="D_2_HYDROXYACID_DH_3"/>
    <property type="match status" value="1"/>
</dbReference>
<sequence length="334" mass="36719">MDLPKVLLIGTIYCASSEWNNLSDVAELIHLKDGNRDTYRNGCHSGHYDGVVVIIRCEDAYKYTGRFDTDLIQFLPKSVRFICAPQVGYDQIDINTCTIQGIAVSNSPANIGNATADATMYLLLGALRRSWISSLSIRNGKWRGHAGLGHDPEGKVLGILGMGNIGSVVAKRAAAFDMHIQYYNRNPLPVERTPPGTKYVSFQDLLRTSDIISVHLPLSDDTRYTLGSKEFAQMKDGVILINTSRGPIIDEQALVDALESGKLYSAGLDVFENEPQVHPKLLANENVVLTPHIAAGTVETIHKSEALAMSNVRHALQHGTLLTQVREQRAEQNL</sequence>
<dbReference type="InterPro" id="IPR029752">
    <property type="entry name" value="D-isomer_DH_CS1"/>
</dbReference>
<dbReference type="InterPro" id="IPR006140">
    <property type="entry name" value="D-isomer_DH_NAD-bd"/>
</dbReference>
<name>A0A4Z1ESI4_9HELO</name>
<feature type="domain" description="D-isomer specific 2-hydroxyacid dehydrogenase catalytic" evidence="5">
    <location>
        <begin position="65"/>
        <end position="325"/>
    </location>
</feature>
<feature type="domain" description="D-isomer specific 2-hydroxyacid dehydrogenase NAD-binding" evidence="6">
    <location>
        <begin position="121"/>
        <end position="294"/>
    </location>
</feature>